<dbReference type="AlphaFoldDB" id="A0A120KN35"/>
<evidence type="ECO:0008006" key="3">
    <source>
        <dbReference type="Google" id="ProtNLM"/>
    </source>
</evidence>
<dbReference type="EMBL" id="CP014229">
    <property type="protein sequence ID" value="AMD89869.1"/>
    <property type="molecule type" value="Genomic_DNA"/>
</dbReference>
<keyword evidence="2" id="KW-1185">Reference proteome</keyword>
<proteinExistence type="predicted"/>
<gene>
    <name evidence="1" type="ORF">AXF13_06935</name>
</gene>
<evidence type="ECO:0000313" key="2">
    <source>
        <dbReference type="Proteomes" id="UP000069241"/>
    </source>
</evidence>
<sequence>MSELIQEIPLYLNGKTLIHAELHKGFSMSFIECWKNKWAPSLDAYLKSGKQRPEHAHWNWVRKATVAVLNNKDDLFFWIKANGDTQGLMILDESSSCHADDNGEGNIYVQFLEVAPWNYYKDASVGYYQGVGSILFMTAVNYSASCGFDGRIGLESLPQSEPFYRAKGMIQVAKNSSNSPLKYFELTTQAAQEALKRLVK</sequence>
<dbReference type="KEGG" id="dfi:AXF13_06935"/>
<dbReference type="STRING" id="44742.AXF13_06935"/>
<accession>A0A120KN35</accession>
<reference evidence="2" key="1">
    <citation type="submission" date="2016-02" db="EMBL/GenBank/DDBJ databases">
        <authorList>
            <person name="Holder M.E."/>
            <person name="Ajami N.J."/>
            <person name="Petrosino J.F."/>
        </authorList>
    </citation>
    <scope>NUCLEOTIDE SEQUENCE [LARGE SCALE GENOMIC DNA]</scope>
    <source>
        <strain evidence="2">CCUG 45958</strain>
    </source>
</reference>
<protein>
    <recommendedName>
        <fullName evidence="3">N-acetyltransferase domain-containing protein</fullName>
    </recommendedName>
</protein>
<organism evidence="1 2">
    <name type="scientific">Desulfovibrio fairfieldensis</name>
    <dbReference type="NCBI Taxonomy" id="44742"/>
    <lineage>
        <taxon>Bacteria</taxon>
        <taxon>Pseudomonadati</taxon>
        <taxon>Thermodesulfobacteriota</taxon>
        <taxon>Desulfovibrionia</taxon>
        <taxon>Desulfovibrionales</taxon>
        <taxon>Desulfovibrionaceae</taxon>
        <taxon>Desulfovibrio</taxon>
    </lineage>
</organism>
<dbReference type="Proteomes" id="UP000069241">
    <property type="component" value="Chromosome"/>
</dbReference>
<evidence type="ECO:0000313" key="1">
    <source>
        <dbReference type="EMBL" id="AMD89869.1"/>
    </source>
</evidence>
<name>A0A120KN35_9BACT</name>
<dbReference type="RefSeq" id="WP_062252182.1">
    <property type="nucleotide sequence ID" value="NZ_CP014229.1"/>
</dbReference>